<organism evidence="1 2">
    <name type="scientific">Cytophaga hutchinsonii (strain ATCC 33406 / DSM 1761 / CIP 103989 / NBRC 15051 / NCIMB 9469 / D465)</name>
    <dbReference type="NCBI Taxonomy" id="269798"/>
    <lineage>
        <taxon>Bacteria</taxon>
        <taxon>Pseudomonadati</taxon>
        <taxon>Bacteroidota</taxon>
        <taxon>Cytophagia</taxon>
        <taxon>Cytophagales</taxon>
        <taxon>Cytophagaceae</taxon>
        <taxon>Cytophaga</taxon>
    </lineage>
</organism>
<keyword evidence="2" id="KW-1185">Reference proteome</keyword>
<dbReference type="OrthoDB" id="736172at2"/>
<dbReference type="PROSITE" id="PS51257">
    <property type="entry name" value="PROKAR_LIPOPROTEIN"/>
    <property type="match status" value="1"/>
</dbReference>
<evidence type="ECO:0000313" key="1">
    <source>
        <dbReference type="EMBL" id="ABG57552.1"/>
    </source>
</evidence>
<evidence type="ECO:0000313" key="2">
    <source>
        <dbReference type="Proteomes" id="UP000001822"/>
    </source>
</evidence>
<evidence type="ECO:0008006" key="3">
    <source>
        <dbReference type="Google" id="ProtNLM"/>
    </source>
</evidence>
<name>A0A6N4SMQ6_CYTH3</name>
<sequence>MPGKIYSIHNIVLAITILLACISCEQPDDKANHAYSLFIMTEDANEYVLQTNLLNEGILDQEKNGILLNTQNIGRDLIVKNGFYYYLNKKDGVFYKYTRNKNTLQKVDSVVISDFYENNYSWLENDTLLLLGSDREDSIVKYVKIATADFSLTQGIIAIEKSLPAYNALSIGFSNVKDDKLFIGYTFHIYNSDSYSTSDTAFIAILNYKNMQVLETIKDTRSTFPGSHNLIEPATFKNETGDFYFLTCPGVALGNNIEKPTAILRILNNADRPDSTYFFNISASPINNHAYSIYYIGKNKAIIRSERKDLYKNWNEHWKVPHYEFYVLDLTTQTIDKLKLPLDKGTRRQCVLAEGNLVYISINSDTEGNNIWIYNTLDGSLKKGLALTGHTSFILRMDKLN</sequence>
<protein>
    <recommendedName>
        <fullName evidence="3">DUF4374 domain-containing protein</fullName>
    </recommendedName>
</protein>
<dbReference type="EMBL" id="CP000383">
    <property type="protein sequence ID" value="ABG57552.1"/>
    <property type="molecule type" value="Genomic_DNA"/>
</dbReference>
<dbReference type="Proteomes" id="UP000001822">
    <property type="component" value="Chromosome"/>
</dbReference>
<reference evidence="1 2" key="1">
    <citation type="journal article" date="2007" name="Appl. Environ. Microbiol.">
        <title>Genome sequence of the cellulolytic gliding bacterium Cytophaga hutchinsonii.</title>
        <authorList>
            <person name="Xie G."/>
            <person name="Bruce D.C."/>
            <person name="Challacombe J.F."/>
            <person name="Chertkov O."/>
            <person name="Detter J.C."/>
            <person name="Gilna P."/>
            <person name="Han C.S."/>
            <person name="Lucas S."/>
            <person name="Misra M."/>
            <person name="Myers G.L."/>
            <person name="Richardson P."/>
            <person name="Tapia R."/>
            <person name="Thayer N."/>
            <person name="Thompson L.S."/>
            <person name="Brettin T.S."/>
            <person name="Henrissat B."/>
            <person name="Wilson D.B."/>
            <person name="McBride M.J."/>
        </authorList>
    </citation>
    <scope>NUCLEOTIDE SEQUENCE [LARGE SCALE GENOMIC DNA]</scope>
    <source>
        <strain evidence="2">ATCC 33406 / DSM 1761 / CIP 103989 / NBRC 15051 / NCIMB 9469 / D465</strain>
    </source>
</reference>
<accession>A0A6N4SMQ6</accession>
<dbReference type="KEGG" id="chu:CHU_0260"/>
<proteinExistence type="predicted"/>
<gene>
    <name evidence="1" type="ordered locus">CHU_0260</name>
</gene>
<dbReference type="RefSeq" id="WP_011583668.1">
    <property type="nucleotide sequence ID" value="NC_008255.1"/>
</dbReference>
<dbReference type="AlphaFoldDB" id="A0A6N4SMQ6"/>